<dbReference type="AlphaFoldDB" id="A0ABD2AK45"/>
<keyword evidence="2" id="KW-1185">Reference proteome</keyword>
<evidence type="ECO:0000313" key="1">
    <source>
        <dbReference type="EMBL" id="KAL2720220.1"/>
    </source>
</evidence>
<comment type="caution">
    <text evidence="1">The sequence shown here is derived from an EMBL/GenBank/DDBJ whole genome shotgun (WGS) entry which is preliminary data.</text>
</comment>
<protein>
    <submittedName>
        <fullName evidence="1">PiggyBac transposable element-derived protein 4-like</fullName>
    </submittedName>
</protein>
<gene>
    <name evidence="1" type="ORF">V1478_010486</name>
</gene>
<evidence type="ECO:0000313" key="2">
    <source>
        <dbReference type="Proteomes" id="UP001607302"/>
    </source>
</evidence>
<accession>A0ABD2AK45</accession>
<dbReference type="EMBL" id="JAUDFV010000147">
    <property type="protein sequence ID" value="KAL2720220.1"/>
    <property type="molecule type" value="Genomic_DNA"/>
</dbReference>
<sequence>MSSTNKSANYRKISNLFIYQFFSLQQWQNDQIQVSFMINSEDKFQINIYIDVLEKININSEENDNNNNGNDDESDIKENILVENNILSSEEWEEVSESDVPSITINFAIYHQTTSNIKELIDYFTLYFASELVDNIIKKMNYYTNEKIRNKKLSHNLVQYYQTRISSFHRHYSKYMWQIYKNIGLLLPIISANFLDASFEETYAKYHLSHPNNLNETRYLFSIFLYFDISIRILLHLYEKLLNKILDKDTIYTTSIILAEELLKMKCYLIIALRKNNIKLFAWKDKNGFSLQSKYETYLFFYAEIIEMVEKIIFLGIGNNNRLNNKLHIPNVEERKRDCIVCSDRKTPGKRRQTTYYCETCIN</sequence>
<reference evidence="1 2" key="1">
    <citation type="journal article" date="2024" name="Ann. Entomol. Soc. Am.">
        <title>Genomic analyses of the southern and eastern yellowjacket wasps (Hymenoptera: Vespidae) reveal evolutionary signatures of social life.</title>
        <authorList>
            <person name="Catto M.A."/>
            <person name="Caine P.B."/>
            <person name="Orr S.E."/>
            <person name="Hunt B.G."/>
            <person name="Goodisman M.A.D."/>
        </authorList>
    </citation>
    <scope>NUCLEOTIDE SEQUENCE [LARGE SCALE GENOMIC DNA]</scope>
    <source>
        <strain evidence="1">233</strain>
        <tissue evidence="1">Head and thorax</tissue>
    </source>
</reference>
<organism evidence="1 2">
    <name type="scientific">Vespula squamosa</name>
    <name type="common">Southern yellow jacket</name>
    <name type="synonym">Wasp</name>
    <dbReference type="NCBI Taxonomy" id="30214"/>
    <lineage>
        <taxon>Eukaryota</taxon>
        <taxon>Metazoa</taxon>
        <taxon>Ecdysozoa</taxon>
        <taxon>Arthropoda</taxon>
        <taxon>Hexapoda</taxon>
        <taxon>Insecta</taxon>
        <taxon>Pterygota</taxon>
        <taxon>Neoptera</taxon>
        <taxon>Endopterygota</taxon>
        <taxon>Hymenoptera</taxon>
        <taxon>Apocrita</taxon>
        <taxon>Aculeata</taxon>
        <taxon>Vespoidea</taxon>
        <taxon>Vespidae</taxon>
        <taxon>Vespinae</taxon>
        <taxon>Vespula</taxon>
    </lineage>
</organism>
<dbReference type="Proteomes" id="UP001607302">
    <property type="component" value="Unassembled WGS sequence"/>
</dbReference>
<name>A0ABD2AK45_VESSQ</name>
<proteinExistence type="predicted"/>